<protein>
    <submittedName>
        <fullName evidence="1">Uncharacterized protein</fullName>
    </submittedName>
</protein>
<evidence type="ECO:0000313" key="1">
    <source>
        <dbReference type="EMBL" id="KAK9163427.1"/>
    </source>
</evidence>
<comment type="caution">
    <text evidence="1">The sequence shown here is derived from an EMBL/GenBank/DDBJ whole genome shotgun (WGS) entry which is preliminary data.</text>
</comment>
<keyword evidence="2" id="KW-1185">Reference proteome</keyword>
<reference evidence="1 2" key="1">
    <citation type="submission" date="2024-01" db="EMBL/GenBank/DDBJ databases">
        <title>Genome assemblies of Stephania.</title>
        <authorList>
            <person name="Yang L."/>
        </authorList>
    </citation>
    <scope>NUCLEOTIDE SEQUENCE [LARGE SCALE GENOMIC DNA]</scope>
    <source>
        <strain evidence="1">YNDBR</strain>
        <tissue evidence="1">Leaf</tissue>
    </source>
</reference>
<dbReference type="EMBL" id="JBBNAF010000002">
    <property type="protein sequence ID" value="KAK9163427.1"/>
    <property type="molecule type" value="Genomic_DNA"/>
</dbReference>
<accession>A0AAP0L4B9</accession>
<proteinExistence type="predicted"/>
<name>A0AAP0L4B9_9MAGN</name>
<organism evidence="1 2">
    <name type="scientific">Stephania yunnanensis</name>
    <dbReference type="NCBI Taxonomy" id="152371"/>
    <lineage>
        <taxon>Eukaryota</taxon>
        <taxon>Viridiplantae</taxon>
        <taxon>Streptophyta</taxon>
        <taxon>Embryophyta</taxon>
        <taxon>Tracheophyta</taxon>
        <taxon>Spermatophyta</taxon>
        <taxon>Magnoliopsida</taxon>
        <taxon>Ranunculales</taxon>
        <taxon>Menispermaceae</taxon>
        <taxon>Menispermoideae</taxon>
        <taxon>Cissampelideae</taxon>
        <taxon>Stephania</taxon>
    </lineage>
</organism>
<sequence length="53" mass="6005">MAYRCSHVRNWVDVRPTFSTLIFNFLDCKLNPLSMPPSSFKSLPSSASPSRKS</sequence>
<dbReference type="AlphaFoldDB" id="A0AAP0L4B9"/>
<evidence type="ECO:0000313" key="2">
    <source>
        <dbReference type="Proteomes" id="UP001420932"/>
    </source>
</evidence>
<gene>
    <name evidence="1" type="ORF">Syun_004329</name>
</gene>
<dbReference type="Proteomes" id="UP001420932">
    <property type="component" value="Unassembled WGS sequence"/>
</dbReference>